<keyword evidence="3" id="KW-1185">Reference proteome</keyword>
<dbReference type="GO" id="GO:0016747">
    <property type="term" value="F:acyltransferase activity, transferring groups other than amino-acyl groups"/>
    <property type="evidence" value="ECO:0007669"/>
    <property type="project" value="InterPro"/>
</dbReference>
<dbReference type="Gene3D" id="3.40.630.30">
    <property type="match status" value="1"/>
</dbReference>
<dbReference type="Proteomes" id="UP000032568">
    <property type="component" value="Chromosome pTact"/>
</dbReference>
<proteinExistence type="predicted"/>
<dbReference type="PANTHER" id="PTHR43233">
    <property type="entry name" value="FAMILY N-ACETYLTRANSFERASE, PUTATIVE (AFU_ORTHOLOGUE AFUA_6G03350)-RELATED"/>
    <property type="match status" value="1"/>
</dbReference>
<dbReference type="InterPro" id="IPR000182">
    <property type="entry name" value="GNAT_dom"/>
</dbReference>
<dbReference type="KEGG" id="tact:SG35_031485"/>
<dbReference type="AlphaFoldDB" id="A0AAF0C4Y5"/>
<reference evidence="2 3" key="2">
    <citation type="journal article" date="2022" name="Mar. Drugs">
        <title>Bioassay-Guided Fractionation Leads to the Detection of Cholic Acid Generated by the Rare Thalassomonas sp.</title>
        <authorList>
            <person name="Pheiffer F."/>
            <person name="Schneider Y.K."/>
            <person name="Hansen E.H."/>
            <person name="Andersen J.H."/>
            <person name="Isaksson J."/>
            <person name="Busche T."/>
            <person name="R C."/>
            <person name="Kalinowski J."/>
            <person name="Zyl L.V."/>
            <person name="Trindade M."/>
        </authorList>
    </citation>
    <scope>NUCLEOTIDE SEQUENCE [LARGE SCALE GENOMIC DNA]</scope>
    <source>
        <strain evidence="2 3">A5K-106</strain>
    </source>
</reference>
<dbReference type="InterPro" id="IPR053144">
    <property type="entry name" value="Acetyltransferase_Butenolide"/>
</dbReference>
<dbReference type="Pfam" id="PF13673">
    <property type="entry name" value="Acetyltransf_10"/>
    <property type="match status" value="1"/>
</dbReference>
<organism evidence="2 3">
    <name type="scientific">Thalassomonas actiniarum</name>
    <dbReference type="NCBI Taxonomy" id="485447"/>
    <lineage>
        <taxon>Bacteria</taxon>
        <taxon>Pseudomonadati</taxon>
        <taxon>Pseudomonadota</taxon>
        <taxon>Gammaproteobacteria</taxon>
        <taxon>Alteromonadales</taxon>
        <taxon>Colwelliaceae</taxon>
        <taxon>Thalassomonas</taxon>
    </lineage>
</organism>
<evidence type="ECO:0000313" key="2">
    <source>
        <dbReference type="EMBL" id="WDE02742.1"/>
    </source>
</evidence>
<accession>A0AAF0C4Y5</accession>
<dbReference type="SUPFAM" id="SSF55729">
    <property type="entry name" value="Acyl-CoA N-acyltransferases (Nat)"/>
    <property type="match status" value="1"/>
</dbReference>
<gene>
    <name evidence="2" type="ORF">SG35_031485</name>
</gene>
<dbReference type="EMBL" id="CP059736">
    <property type="protein sequence ID" value="WDE02742.1"/>
    <property type="molecule type" value="Genomic_DNA"/>
</dbReference>
<dbReference type="PANTHER" id="PTHR43233:SF1">
    <property type="entry name" value="FAMILY N-ACETYLTRANSFERASE, PUTATIVE (AFU_ORTHOLOGUE AFUA_6G03350)-RELATED"/>
    <property type="match status" value="1"/>
</dbReference>
<dbReference type="InterPro" id="IPR016181">
    <property type="entry name" value="Acyl_CoA_acyltransferase"/>
</dbReference>
<feature type="domain" description="N-acetyltransferase" evidence="1">
    <location>
        <begin position="5"/>
        <end position="138"/>
    </location>
</feature>
<dbReference type="PROSITE" id="PS51186">
    <property type="entry name" value="GNAT"/>
    <property type="match status" value="1"/>
</dbReference>
<name>A0AAF0C4Y5_9GAMM</name>
<sequence length="143" mass="16402">MLEGYRISTKLEEMDLSFIHGFLTESPWAKGISREAVEEAIKHSLCFAVFTDDGEQIGFGRAISDYTTFAFLGDGFIKEEHRGTGLSKWVMQEMTNHPKLQGVRRSLIATVEAHGLYEKFGFKTIAKPEYLIEKWNWQAYKQS</sequence>
<reference evidence="2 3" key="1">
    <citation type="journal article" date="2015" name="Genome Announc.">
        <title>Draft Genome Sequences of Marine Isolates of Thalassomonas viridans and Thalassomonas actiniarum.</title>
        <authorList>
            <person name="Olonade I."/>
            <person name="van Zyl L.J."/>
            <person name="Trindade M."/>
        </authorList>
    </citation>
    <scope>NUCLEOTIDE SEQUENCE [LARGE SCALE GENOMIC DNA]</scope>
    <source>
        <strain evidence="2 3">A5K-106</strain>
    </source>
</reference>
<evidence type="ECO:0000313" key="3">
    <source>
        <dbReference type="Proteomes" id="UP000032568"/>
    </source>
</evidence>
<protein>
    <submittedName>
        <fullName evidence="2">GNAT family N-acetyltransferase</fullName>
    </submittedName>
</protein>
<evidence type="ECO:0000259" key="1">
    <source>
        <dbReference type="PROSITE" id="PS51186"/>
    </source>
</evidence>